<dbReference type="AlphaFoldDB" id="E6S7E0"/>
<keyword evidence="2" id="KW-1185">Reference proteome</keyword>
<dbReference type="STRING" id="710696.Intca_3630"/>
<dbReference type="HOGENOM" id="CLU_3008203_0_0_11"/>
<protein>
    <submittedName>
        <fullName evidence="1">Uncharacterized protein</fullName>
    </submittedName>
</protein>
<sequence length="56" mass="5258">MSTLALPSLAFPGPPSVAIETRGGLPTRPPAAAPAGDLVGLVVGVVVAAVAGEPAA</sequence>
<evidence type="ECO:0000313" key="2">
    <source>
        <dbReference type="Proteomes" id="UP000008914"/>
    </source>
</evidence>
<evidence type="ECO:0000313" key="1">
    <source>
        <dbReference type="EMBL" id="ADU50103.1"/>
    </source>
</evidence>
<proteinExistence type="predicted"/>
<name>E6S7E0_INTC7</name>
<gene>
    <name evidence="1" type="ordered locus">Intca_3630</name>
</gene>
<accession>E6S7E0</accession>
<dbReference type="EMBL" id="CP002343">
    <property type="protein sequence ID" value="ADU50103.1"/>
    <property type="molecule type" value="Genomic_DNA"/>
</dbReference>
<dbReference type="RefSeq" id="WP_013494410.1">
    <property type="nucleotide sequence ID" value="NC_014830.1"/>
</dbReference>
<dbReference type="KEGG" id="ica:Intca_3630"/>
<dbReference type="Proteomes" id="UP000008914">
    <property type="component" value="Chromosome"/>
</dbReference>
<reference evidence="1 2" key="1">
    <citation type="journal article" date="2010" name="Stand. Genomic Sci.">
        <title>Complete genome sequence of Intrasporangium calvum type strain (7 KIP).</title>
        <authorList>
            <person name="Del Rio T.G."/>
            <person name="Chertkov O."/>
            <person name="Yasawong M."/>
            <person name="Lucas S."/>
            <person name="Deshpande S."/>
            <person name="Cheng J.F."/>
            <person name="Detter C."/>
            <person name="Tapia R."/>
            <person name="Han C."/>
            <person name="Goodwin L."/>
            <person name="Pitluck S."/>
            <person name="Liolios K."/>
            <person name="Ivanova N."/>
            <person name="Mavromatis K."/>
            <person name="Pati A."/>
            <person name="Chen A."/>
            <person name="Palaniappan K."/>
            <person name="Land M."/>
            <person name="Hauser L."/>
            <person name="Chang Y.J."/>
            <person name="Jeffries C.D."/>
            <person name="Rohde M."/>
            <person name="Pukall R."/>
            <person name="Sikorski J."/>
            <person name="Goker M."/>
            <person name="Woyke T."/>
            <person name="Bristow J."/>
            <person name="Eisen J.A."/>
            <person name="Markowitz V."/>
            <person name="Hugenholtz P."/>
            <person name="Kyrpides N.C."/>
            <person name="Klenk H.P."/>
            <person name="Lapidus A."/>
        </authorList>
    </citation>
    <scope>NUCLEOTIDE SEQUENCE [LARGE SCALE GENOMIC DNA]</scope>
    <source>
        <strain evidence="2">ATCC 23552 / DSM 43043 / JCM 3097 / NBRC 12989 / 7 KIP</strain>
    </source>
</reference>
<organism evidence="1 2">
    <name type="scientific">Intrasporangium calvum (strain ATCC 23552 / DSM 43043 / JCM 3097 / NBRC 12989 / NCIMB 10167 / NRRL B-3866 / 7 KIP)</name>
    <dbReference type="NCBI Taxonomy" id="710696"/>
    <lineage>
        <taxon>Bacteria</taxon>
        <taxon>Bacillati</taxon>
        <taxon>Actinomycetota</taxon>
        <taxon>Actinomycetes</taxon>
        <taxon>Micrococcales</taxon>
        <taxon>Intrasporangiaceae</taxon>
        <taxon>Intrasporangium</taxon>
    </lineage>
</organism>